<dbReference type="GO" id="GO:0030976">
    <property type="term" value="F:thiamine pyrophosphate binding"/>
    <property type="evidence" value="ECO:0007669"/>
    <property type="project" value="InterPro"/>
</dbReference>
<dbReference type="Pfam" id="PF02776">
    <property type="entry name" value="TPP_enzyme_N"/>
    <property type="match status" value="1"/>
</dbReference>
<feature type="domain" description="Thiamine pyrophosphate enzyme N-terminal TPP-binding" evidence="1">
    <location>
        <begin position="5"/>
        <end position="41"/>
    </location>
</feature>
<gene>
    <name evidence="2" type="ORF">METZ01_LOCUS131378</name>
</gene>
<evidence type="ECO:0000259" key="1">
    <source>
        <dbReference type="Pfam" id="PF02776"/>
    </source>
</evidence>
<reference evidence="2" key="1">
    <citation type="submission" date="2018-05" db="EMBL/GenBank/DDBJ databases">
        <authorList>
            <person name="Lanie J.A."/>
            <person name="Ng W.-L."/>
            <person name="Kazmierczak K.M."/>
            <person name="Andrzejewski T.M."/>
            <person name="Davidsen T.M."/>
            <person name="Wayne K.J."/>
            <person name="Tettelin H."/>
            <person name="Glass J.I."/>
            <person name="Rusch D."/>
            <person name="Podicherti R."/>
            <person name="Tsui H.-C.T."/>
            <person name="Winkler M.E."/>
        </authorList>
    </citation>
    <scope>NUCLEOTIDE SEQUENCE</scope>
</reference>
<organism evidence="2">
    <name type="scientific">marine metagenome</name>
    <dbReference type="NCBI Taxonomy" id="408172"/>
    <lineage>
        <taxon>unclassified sequences</taxon>
        <taxon>metagenomes</taxon>
        <taxon>ecological metagenomes</taxon>
    </lineage>
</organism>
<evidence type="ECO:0000313" key="2">
    <source>
        <dbReference type="EMBL" id="SVA78524.1"/>
    </source>
</evidence>
<dbReference type="EMBL" id="UINC01018651">
    <property type="protein sequence ID" value="SVA78524.1"/>
    <property type="molecule type" value="Genomic_DNA"/>
</dbReference>
<dbReference type="InterPro" id="IPR029061">
    <property type="entry name" value="THDP-binding"/>
</dbReference>
<accession>A0A381YNI4</accession>
<sequence>MAKTTGSDLLIRALRSEGVDTVFGIAGDHILHMLDTMFDAPLRM</sequence>
<dbReference type="AlphaFoldDB" id="A0A381YNI4"/>
<dbReference type="SUPFAM" id="SSF52518">
    <property type="entry name" value="Thiamin diphosphate-binding fold (THDP-binding)"/>
    <property type="match status" value="1"/>
</dbReference>
<dbReference type="Gene3D" id="3.40.50.970">
    <property type="match status" value="1"/>
</dbReference>
<dbReference type="InterPro" id="IPR012001">
    <property type="entry name" value="Thiamin_PyroP_enz_TPP-bd_dom"/>
</dbReference>
<protein>
    <recommendedName>
        <fullName evidence="1">Thiamine pyrophosphate enzyme N-terminal TPP-binding domain-containing protein</fullName>
    </recommendedName>
</protein>
<feature type="non-terminal residue" evidence="2">
    <location>
        <position position="44"/>
    </location>
</feature>
<name>A0A381YNI4_9ZZZZ</name>
<proteinExistence type="predicted"/>